<dbReference type="AlphaFoldDB" id="A0A8B6C885"/>
<feature type="compositionally biased region" description="Basic and acidic residues" evidence="1">
    <location>
        <begin position="319"/>
        <end position="335"/>
    </location>
</feature>
<protein>
    <recommendedName>
        <fullName evidence="2">CCHC-type domain-containing protein</fullName>
    </recommendedName>
</protein>
<dbReference type="SUPFAM" id="SSF57756">
    <property type="entry name" value="Retrovirus zinc finger-like domains"/>
    <property type="match status" value="1"/>
</dbReference>
<reference evidence="3" key="1">
    <citation type="submission" date="2018-11" db="EMBL/GenBank/DDBJ databases">
        <authorList>
            <person name="Alioto T."/>
            <person name="Alioto T."/>
        </authorList>
    </citation>
    <scope>NUCLEOTIDE SEQUENCE</scope>
</reference>
<dbReference type="InterPro" id="IPR036875">
    <property type="entry name" value="Znf_CCHC_sf"/>
</dbReference>
<sequence>MSQMTEKNQNLMSDENSKNKMAENKNQGETYSSVTQKTFVIESVLSDVRPVFIQETDLFGYTRPNKDQFLTHIELYKIIDANVCLGSHIKGLQRVKGLWRIYLDNDSERESMVTSGLVIRDKLVNVYTRNPRIIVHENPNHLKVRVKNVPCSADDGQIERTLEYYGCVVYKSYRERLRVDGMLTNCQTGDRIVMCDQVSKPLPRTMLVGKYIATVLHAGQNTDGQKLVCNKCLQTGHKLMQCPNDWVCRQCKKPGHKQADCTDDLSSNHEDATNEQSDANDADTEDNEAPQSQSILQPLTSMASFSINLDQGNKSPAKKSGDNVKDLPDPVGDRSRNRRGRNNKNKKNDKPEGNIEQYFNGQASENTDTPKVKNTGKRNATTPTEDKHKEAGLIQKTKT</sequence>
<feature type="compositionally biased region" description="Basic residues" evidence="1">
    <location>
        <begin position="336"/>
        <end position="345"/>
    </location>
</feature>
<dbReference type="OrthoDB" id="6165215at2759"/>
<gene>
    <name evidence="3" type="ORF">MGAL_10B023301</name>
</gene>
<feature type="region of interest" description="Disordered" evidence="1">
    <location>
        <begin position="308"/>
        <end position="399"/>
    </location>
</feature>
<evidence type="ECO:0000313" key="4">
    <source>
        <dbReference type="Proteomes" id="UP000596742"/>
    </source>
</evidence>
<comment type="caution">
    <text evidence="3">The sequence shown here is derived from an EMBL/GenBank/DDBJ whole genome shotgun (WGS) entry which is preliminary data.</text>
</comment>
<dbReference type="Gene3D" id="4.10.60.10">
    <property type="entry name" value="Zinc finger, CCHC-type"/>
    <property type="match status" value="1"/>
</dbReference>
<name>A0A8B6C885_MYTGA</name>
<feature type="domain" description="CCHC-type" evidence="2">
    <location>
        <begin position="228"/>
        <end position="244"/>
    </location>
</feature>
<organism evidence="3 4">
    <name type="scientific">Mytilus galloprovincialis</name>
    <name type="common">Mediterranean mussel</name>
    <dbReference type="NCBI Taxonomy" id="29158"/>
    <lineage>
        <taxon>Eukaryota</taxon>
        <taxon>Metazoa</taxon>
        <taxon>Spiralia</taxon>
        <taxon>Lophotrochozoa</taxon>
        <taxon>Mollusca</taxon>
        <taxon>Bivalvia</taxon>
        <taxon>Autobranchia</taxon>
        <taxon>Pteriomorphia</taxon>
        <taxon>Mytilida</taxon>
        <taxon>Mytiloidea</taxon>
        <taxon>Mytilidae</taxon>
        <taxon>Mytilinae</taxon>
        <taxon>Mytilus</taxon>
    </lineage>
</organism>
<dbReference type="SMART" id="SM00343">
    <property type="entry name" value="ZnF_C2HC"/>
    <property type="match status" value="2"/>
</dbReference>
<dbReference type="Proteomes" id="UP000596742">
    <property type="component" value="Unassembled WGS sequence"/>
</dbReference>
<feature type="compositionally biased region" description="Polar residues" evidence="1">
    <location>
        <begin position="357"/>
        <end position="369"/>
    </location>
</feature>
<feature type="region of interest" description="Disordered" evidence="1">
    <location>
        <begin position="259"/>
        <end position="292"/>
    </location>
</feature>
<evidence type="ECO:0000256" key="1">
    <source>
        <dbReference type="SAM" id="MobiDB-lite"/>
    </source>
</evidence>
<keyword evidence="4" id="KW-1185">Reference proteome</keyword>
<accession>A0A8B6C885</accession>
<dbReference type="EMBL" id="UYJE01001353">
    <property type="protein sequence ID" value="VDI01462.1"/>
    <property type="molecule type" value="Genomic_DNA"/>
</dbReference>
<dbReference type="GO" id="GO:0008270">
    <property type="term" value="F:zinc ion binding"/>
    <property type="evidence" value="ECO:0007669"/>
    <property type="project" value="InterPro"/>
</dbReference>
<evidence type="ECO:0000313" key="3">
    <source>
        <dbReference type="EMBL" id="VDI01462.1"/>
    </source>
</evidence>
<proteinExistence type="predicted"/>
<dbReference type="InterPro" id="IPR001878">
    <property type="entry name" value="Znf_CCHC"/>
</dbReference>
<feature type="domain" description="CCHC-type" evidence="2">
    <location>
        <begin position="247"/>
        <end position="263"/>
    </location>
</feature>
<feature type="compositionally biased region" description="Acidic residues" evidence="1">
    <location>
        <begin position="278"/>
        <end position="288"/>
    </location>
</feature>
<dbReference type="GO" id="GO:0003676">
    <property type="term" value="F:nucleic acid binding"/>
    <property type="evidence" value="ECO:0007669"/>
    <property type="project" value="InterPro"/>
</dbReference>
<evidence type="ECO:0000259" key="2">
    <source>
        <dbReference type="SMART" id="SM00343"/>
    </source>
</evidence>